<sequence length="82" mass="7928">MEPPIPPVAEPPIVGGTFGAGEVGGATPGVVGGAPGTVGDGVGSPGRAGDVCAQAAPETVKAAARASPLTAKSYRFIERFLL</sequence>
<gene>
    <name evidence="1" type="ORF">KHU32_08010</name>
</gene>
<accession>A0ABS5QBH1</accession>
<keyword evidence="2" id="KW-1185">Reference proteome</keyword>
<comment type="caution">
    <text evidence="1">The sequence shown here is derived from an EMBL/GenBank/DDBJ whole genome shotgun (WGS) entry which is preliminary data.</text>
</comment>
<evidence type="ECO:0000313" key="1">
    <source>
        <dbReference type="EMBL" id="MBS7810879.1"/>
    </source>
</evidence>
<dbReference type="EMBL" id="JAHCDA010000001">
    <property type="protein sequence ID" value="MBS7810879.1"/>
    <property type="molecule type" value="Genomic_DNA"/>
</dbReference>
<protein>
    <submittedName>
        <fullName evidence="1">Uncharacterized protein</fullName>
    </submittedName>
</protein>
<dbReference type="Proteomes" id="UP000766336">
    <property type="component" value="Unassembled WGS sequence"/>
</dbReference>
<reference evidence="1 2" key="1">
    <citation type="submission" date="2021-05" db="EMBL/GenBank/DDBJ databases">
        <title>Roseococcus sp. XZZS9, whole genome shotgun sequencing project.</title>
        <authorList>
            <person name="Zhao G."/>
            <person name="Shen L."/>
        </authorList>
    </citation>
    <scope>NUCLEOTIDE SEQUENCE [LARGE SCALE GENOMIC DNA]</scope>
    <source>
        <strain evidence="1 2">XZZS9</strain>
    </source>
</reference>
<organism evidence="1 2">
    <name type="scientific">Roseococcus pinisoli</name>
    <dbReference type="NCBI Taxonomy" id="2835040"/>
    <lineage>
        <taxon>Bacteria</taxon>
        <taxon>Pseudomonadati</taxon>
        <taxon>Pseudomonadota</taxon>
        <taxon>Alphaproteobacteria</taxon>
        <taxon>Acetobacterales</taxon>
        <taxon>Roseomonadaceae</taxon>
        <taxon>Roseococcus</taxon>
    </lineage>
</organism>
<proteinExistence type="predicted"/>
<evidence type="ECO:0000313" key="2">
    <source>
        <dbReference type="Proteomes" id="UP000766336"/>
    </source>
</evidence>
<dbReference type="RefSeq" id="WP_213669470.1">
    <property type="nucleotide sequence ID" value="NZ_JAHCDA010000001.1"/>
</dbReference>
<name>A0ABS5QBH1_9PROT</name>